<dbReference type="PANTHER" id="PTHR43471">
    <property type="entry name" value="ABC TRANSPORTER PERMEASE"/>
    <property type="match status" value="1"/>
</dbReference>
<dbReference type="STRING" id="120956.SAMN05421791_11311"/>
<dbReference type="GO" id="GO:0016020">
    <property type="term" value="C:membrane"/>
    <property type="evidence" value="ECO:0007669"/>
    <property type="project" value="UniProtKB-SubCell"/>
</dbReference>
<feature type="transmembrane region" description="Helical" evidence="5">
    <location>
        <begin position="219"/>
        <end position="244"/>
    </location>
</feature>
<dbReference type="RefSeq" id="WP_090290438.1">
    <property type="nucleotide sequence ID" value="NZ_FNCK01000013.1"/>
</dbReference>
<name>A0A1G7UZ52_9LACT</name>
<feature type="domain" description="ABC-2 type transporter transmembrane" evidence="6">
    <location>
        <begin position="24"/>
        <end position="325"/>
    </location>
</feature>
<dbReference type="InterPro" id="IPR013525">
    <property type="entry name" value="ABC2_TM"/>
</dbReference>
<protein>
    <submittedName>
        <fullName evidence="7">ABC-2 family transporter protein</fullName>
    </submittedName>
</protein>
<accession>A0A1G7UZ52</accession>
<reference evidence="7 8" key="1">
    <citation type="submission" date="2016-10" db="EMBL/GenBank/DDBJ databases">
        <authorList>
            <person name="de Groot N.N."/>
        </authorList>
    </citation>
    <scope>NUCLEOTIDE SEQUENCE [LARGE SCALE GENOMIC DNA]</scope>
    <source>
        <strain evidence="7 8">ATCC BAA-466</strain>
    </source>
</reference>
<evidence type="ECO:0000256" key="1">
    <source>
        <dbReference type="ARBA" id="ARBA00004141"/>
    </source>
</evidence>
<feature type="transmembrane region" description="Helical" evidence="5">
    <location>
        <begin position="306"/>
        <end position="324"/>
    </location>
</feature>
<dbReference type="OrthoDB" id="2162283at2"/>
<feature type="transmembrane region" description="Helical" evidence="5">
    <location>
        <begin position="149"/>
        <end position="170"/>
    </location>
</feature>
<evidence type="ECO:0000256" key="5">
    <source>
        <dbReference type="SAM" id="Phobius"/>
    </source>
</evidence>
<dbReference type="PANTHER" id="PTHR43471:SF3">
    <property type="entry name" value="ABC TRANSPORTER PERMEASE PROTEIN NATB"/>
    <property type="match status" value="1"/>
</dbReference>
<keyword evidence="2 5" id="KW-0812">Transmembrane</keyword>
<keyword evidence="8" id="KW-1185">Reference proteome</keyword>
<evidence type="ECO:0000313" key="8">
    <source>
        <dbReference type="Proteomes" id="UP000199708"/>
    </source>
</evidence>
<keyword evidence="3 5" id="KW-1133">Transmembrane helix</keyword>
<evidence type="ECO:0000256" key="3">
    <source>
        <dbReference type="ARBA" id="ARBA00022989"/>
    </source>
</evidence>
<sequence>MLKRIWIIFNRDLKVNAKDALSLYILLIPFLLGLAINLFSPGITDTSIRFALIEGENQDHVEYFQQFAKVELFKNEEDIIKRVEKRDAIIGVIPEKGNYYLMTQGNEPEEIIDFAKLLKSFYERGVSIENSNVKLVELDRKVPPLKKTMVNLSILMISILGGMLIALNIIEEKTDKTLSAIFLTPTKPSSYILGKSLIGVFLSIFGSIILVVITDFGGINLLQLVVVTLITSLLSIIIGFIEGLTNDDVIGAASSIKLLFLPLIAAVIATELLSQKWQKFFYWDPFYWAYKANDLILSQTGSWRRVWLYSGLVLLICGGIYIILAPQIKKRLH</sequence>
<evidence type="ECO:0000313" key="7">
    <source>
        <dbReference type="EMBL" id="SDG52767.1"/>
    </source>
</evidence>
<feature type="transmembrane region" description="Helical" evidence="5">
    <location>
        <begin position="256"/>
        <end position="274"/>
    </location>
</feature>
<dbReference type="Pfam" id="PF12698">
    <property type="entry name" value="ABC2_membrane_3"/>
    <property type="match status" value="1"/>
</dbReference>
<evidence type="ECO:0000256" key="2">
    <source>
        <dbReference type="ARBA" id="ARBA00022692"/>
    </source>
</evidence>
<comment type="subcellular location">
    <subcellularLocation>
        <location evidence="1">Membrane</location>
        <topology evidence="1">Multi-pass membrane protein</topology>
    </subcellularLocation>
</comment>
<gene>
    <name evidence="7" type="ORF">SAMN05421791_11311</name>
</gene>
<organism evidence="7 8">
    <name type="scientific">Facklamia miroungae</name>
    <dbReference type="NCBI Taxonomy" id="120956"/>
    <lineage>
        <taxon>Bacteria</taxon>
        <taxon>Bacillati</taxon>
        <taxon>Bacillota</taxon>
        <taxon>Bacilli</taxon>
        <taxon>Lactobacillales</taxon>
        <taxon>Aerococcaceae</taxon>
        <taxon>Facklamia</taxon>
    </lineage>
</organism>
<feature type="transmembrane region" description="Helical" evidence="5">
    <location>
        <begin position="21"/>
        <end position="40"/>
    </location>
</feature>
<feature type="transmembrane region" description="Helical" evidence="5">
    <location>
        <begin position="191"/>
        <end position="213"/>
    </location>
</feature>
<keyword evidence="4 5" id="KW-0472">Membrane</keyword>
<dbReference type="GO" id="GO:0140359">
    <property type="term" value="F:ABC-type transporter activity"/>
    <property type="evidence" value="ECO:0007669"/>
    <property type="project" value="InterPro"/>
</dbReference>
<evidence type="ECO:0000256" key="4">
    <source>
        <dbReference type="ARBA" id="ARBA00023136"/>
    </source>
</evidence>
<dbReference type="EMBL" id="FNCK01000013">
    <property type="protein sequence ID" value="SDG52767.1"/>
    <property type="molecule type" value="Genomic_DNA"/>
</dbReference>
<proteinExistence type="predicted"/>
<dbReference type="Proteomes" id="UP000199708">
    <property type="component" value="Unassembled WGS sequence"/>
</dbReference>
<dbReference type="AlphaFoldDB" id="A0A1G7UZ52"/>
<evidence type="ECO:0000259" key="6">
    <source>
        <dbReference type="Pfam" id="PF12698"/>
    </source>
</evidence>